<feature type="transmembrane region" description="Helical" evidence="7">
    <location>
        <begin position="344"/>
        <end position="361"/>
    </location>
</feature>
<keyword evidence="4 7" id="KW-1133">Transmembrane helix</keyword>
<evidence type="ECO:0000313" key="8">
    <source>
        <dbReference type="EMBL" id="CAK9862600.1"/>
    </source>
</evidence>
<accession>A0ABP1AJ75</accession>
<comment type="subcellular location">
    <subcellularLocation>
        <location evidence="1">Membrane</location>
        <topology evidence="1">Multi-pass membrane protein</topology>
    </subcellularLocation>
</comment>
<keyword evidence="3 7" id="KW-0812">Transmembrane</keyword>
<dbReference type="Pfam" id="PF01925">
    <property type="entry name" value="TauE"/>
    <property type="match status" value="2"/>
</dbReference>
<feature type="transmembrane region" description="Helical" evidence="7">
    <location>
        <begin position="373"/>
        <end position="389"/>
    </location>
</feature>
<dbReference type="PANTHER" id="PTHR14255">
    <property type="entry name" value="CEREBLON"/>
    <property type="match status" value="1"/>
</dbReference>
<dbReference type="PANTHER" id="PTHR14255:SF1">
    <property type="entry name" value="SULFITE EXPORTER TAUE_SAFE FAMILY PROTEIN 3"/>
    <property type="match status" value="1"/>
</dbReference>
<name>A0ABP1AJ75_9BRYO</name>
<protein>
    <recommendedName>
        <fullName evidence="10">Sulfite exporter TauE/SafE family protein</fullName>
    </recommendedName>
</protein>
<feature type="compositionally biased region" description="Acidic residues" evidence="6">
    <location>
        <begin position="85"/>
        <end position="100"/>
    </location>
</feature>
<feature type="region of interest" description="Disordered" evidence="6">
    <location>
        <begin position="75"/>
        <end position="100"/>
    </location>
</feature>
<evidence type="ECO:0000256" key="5">
    <source>
        <dbReference type="ARBA" id="ARBA00023136"/>
    </source>
</evidence>
<dbReference type="InterPro" id="IPR002781">
    <property type="entry name" value="TM_pro_TauE-like"/>
</dbReference>
<evidence type="ECO:0000256" key="3">
    <source>
        <dbReference type="ARBA" id="ARBA00022692"/>
    </source>
</evidence>
<dbReference type="Proteomes" id="UP001497522">
    <property type="component" value="Chromosome 13"/>
</dbReference>
<feature type="transmembrane region" description="Helical" evidence="7">
    <location>
        <begin position="523"/>
        <end position="541"/>
    </location>
</feature>
<keyword evidence="5 7" id="KW-0472">Membrane</keyword>
<feature type="transmembrane region" description="Helical" evidence="7">
    <location>
        <begin position="245"/>
        <end position="275"/>
    </location>
</feature>
<evidence type="ECO:0000256" key="7">
    <source>
        <dbReference type="SAM" id="Phobius"/>
    </source>
</evidence>
<evidence type="ECO:0000256" key="6">
    <source>
        <dbReference type="SAM" id="MobiDB-lite"/>
    </source>
</evidence>
<comment type="similarity">
    <text evidence="2">Belongs to the 4-toluene sulfonate uptake permease (TSUP) (TC 2.A.102) family.</text>
</comment>
<evidence type="ECO:0008006" key="10">
    <source>
        <dbReference type="Google" id="ProtNLM"/>
    </source>
</evidence>
<organism evidence="8 9">
    <name type="scientific">Sphagnum jensenii</name>
    <dbReference type="NCBI Taxonomy" id="128206"/>
    <lineage>
        <taxon>Eukaryota</taxon>
        <taxon>Viridiplantae</taxon>
        <taxon>Streptophyta</taxon>
        <taxon>Embryophyta</taxon>
        <taxon>Bryophyta</taxon>
        <taxon>Sphagnophytina</taxon>
        <taxon>Sphagnopsida</taxon>
        <taxon>Sphagnales</taxon>
        <taxon>Sphagnaceae</taxon>
        <taxon>Sphagnum</taxon>
    </lineage>
</organism>
<proteinExistence type="inferred from homology"/>
<feature type="transmembrane region" description="Helical" evidence="7">
    <location>
        <begin position="465"/>
        <end position="485"/>
    </location>
</feature>
<feature type="transmembrane region" description="Helical" evidence="7">
    <location>
        <begin position="174"/>
        <end position="200"/>
    </location>
</feature>
<evidence type="ECO:0000313" key="9">
    <source>
        <dbReference type="Proteomes" id="UP001497522"/>
    </source>
</evidence>
<evidence type="ECO:0000256" key="2">
    <source>
        <dbReference type="ARBA" id="ARBA00009142"/>
    </source>
</evidence>
<feature type="transmembrane region" description="Helical" evidence="7">
    <location>
        <begin position="207"/>
        <end position="225"/>
    </location>
</feature>
<evidence type="ECO:0000256" key="4">
    <source>
        <dbReference type="ARBA" id="ARBA00022989"/>
    </source>
</evidence>
<reference evidence="8" key="1">
    <citation type="submission" date="2024-03" db="EMBL/GenBank/DDBJ databases">
        <authorList>
            <consortium name="ELIXIR-Norway"/>
            <consortium name="Elixir Norway"/>
        </authorList>
    </citation>
    <scope>NUCLEOTIDE SEQUENCE</scope>
</reference>
<feature type="transmembrane region" description="Helical" evidence="7">
    <location>
        <begin position="492"/>
        <end position="511"/>
    </location>
</feature>
<dbReference type="EMBL" id="OZ023714">
    <property type="protein sequence ID" value="CAK9862600.1"/>
    <property type="molecule type" value="Genomic_DNA"/>
</dbReference>
<sequence>MIVASGGRDFCRFQWRYISMALVIFLSLAYPGGAVSSSVEELLSSSSSAACELSASAVRIKELRGKGAGAVVCSSSSRRNRSAERDEEEQQQEEEELEVEDDVRGNIGNVSDARSVVDDEANYGATLMRLPHGEVVADFVTREDVDPDSSGYRKNWPKFEPGWRLAIGTVLGSLGAAVGSVGGVGGGGFFIPILTLIIGFDTKTTTALSKSMIMGAALAAVIYNLKRSHPTTNVPLIDYEMALLFQPMMILGISIGVAFNIIFPDWLITLLLVLLCTSTHSIPNKSFLWIDEVCPEKSWLHLDSAQEVEYMALPAETCQPTFEPTCQPAVSGPPTLQGKFQWKYVGLLSFVWLVFLLLQILKNGVHTCSLQYWAINLVQIPIALGVTGFQELHLYRKSQIASITHTEADLDYKLTDSNWGVGKLALYAGSGVLAGTMGGLLGVGGGSIIGGFLLELGVPPQVSSATATFLMLFSSSMSVVEYSLLGRLPRDHAIFLTTMAAIGAFWGQSVVQQFVVRSGKASIIIFMLAVSVTFSVIVLGVQGSIRVYGEWQDGAYMGFEDLCR</sequence>
<feature type="transmembrane region" description="Helical" evidence="7">
    <location>
        <begin position="424"/>
        <end position="453"/>
    </location>
</feature>
<keyword evidence="9" id="KW-1185">Reference proteome</keyword>
<gene>
    <name evidence="8" type="ORF">CSSPJE1EN2_LOCUS5595</name>
</gene>
<evidence type="ECO:0000256" key="1">
    <source>
        <dbReference type="ARBA" id="ARBA00004141"/>
    </source>
</evidence>